<keyword evidence="14 17" id="KW-0472">Membrane</keyword>
<dbReference type="InterPro" id="IPR027256">
    <property type="entry name" value="P-typ_ATPase_IB"/>
</dbReference>
<dbReference type="NCBIfam" id="TIGR01512">
    <property type="entry name" value="ATPase-IB2_Cd"/>
    <property type="match status" value="1"/>
</dbReference>
<evidence type="ECO:0000256" key="5">
    <source>
        <dbReference type="ARBA" id="ARBA00022539"/>
    </source>
</evidence>
<reference evidence="20" key="1">
    <citation type="submission" date="2023-03" db="EMBL/GenBank/DDBJ databases">
        <title>MT1 and MT2 Draft Genomes of Novel Species.</title>
        <authorList>
            <person name="Venkateswaran K."/>
        </authorList>
    </citation>
    <scope>NUCLEOTIDE SEQUENCE</scope>
    <source>
        <strain evidence="20">F6_3S_P_1C</strain>
    </source>
</reference>
<keyword evidence="12 17" id="KW-1133">Transmembrane helix</keyword>
<dbReference type="InterPro" id="IPR059000">
    <property type="entry name" value="ATPase_P-type_domA"/>
</dbReference>
<dbReference type="InterPro" id="IPR036163">
    <property type="entry name" value="HMA_dom_sf"/>
</dbReference>
<organism evidence="20 21">
    <name type="scientific">Paenibacillus vandeheii</name>
    <dbReference type="NCBI Taxonomy" id="3035917"/>
    <lineage>
        <taxon>Bacteria</taxon>
        <taxon>Bacillati</taxon>
        <taxon>Bacillota</taxon>
        <taxon>Bacilli</taxon>
        <taxon>Bacillales</taxon>
        <taxon>Paenibacillaceae</taxon>
        <taxon>Paenibacillus</taxon>
    </lineage>
</organism>
<evidence type="ECO:0000256" key="15">
    <source>
        <dbReference type="ARBA" id="ARBA00039103"/>
    </source>
</evidence>
<evidence type="ECO:0000256" key="6">
    <source>
        <dbReference type="ARBA" id="ARBA00022553"/>
    </source>
</evidence>
<proteinExistence type="inferred from homology"/>
<dbReference type="InterPro" id="IPR023298">
    <property type="entry name" value="ATPase_P-typ_TM_dom_sf"/>
</dbReference>
<dbReference type="SUPFAM" id="SSF81665">
    <property type="entry name" value="Calcium ATPase, transmembrane domain M"/>
    <property type="match status" value="1"/>
</dbReference>
<dbReference type="InterPro" id="IPR036412">
    <property type="entry name" value="HAD-like_sf"/>
</dbReference>
<dbReference type="InterPro" id="IPR017969">
    <property type="entry name" value="Heavy-metal-associated_CS"/>
</dbReference>
<evidence type="ECO:0000256" key="17">
    <source>
        <dbReference type="RuleBase" id="RU362081"/>
    </source>
</evidence>
<dbReference type="InterPro" id="IPR018303">
    <property type="entry name" value="ATPase_P-typ_P_site"/>
</dbReference>
<dbReference type="CDD" id="cd07548">
    <property type="entry name" value="P-type_ATPase-Cd_Zn_Co_like"/>
    <property type="match status" value="1"/>
</dbReference>
<dbReference type="SFLD" id="SFLDS00003">
    <property type="entry name" value="Haloacid_Dehalogenase"/>
    <property type="match status" value="1"/>
</dbReference>
<evidence type="ECO:0000256" key="18">
    <source>
        <dbReference type="SAM" id="MobiDB-lite"/>
    </source>
</evidence>
<evidence type="ECO:0000256" key="16">
    <source>
        <dbReference type="ARBA" id="ARBA00049338"/>
    </source>
</evidence>
<dbReference type="EC" id="7.2.2.21" evidence="15"/>
<keyword evidence="3" id="KW-0813">Transport</keyword>
<dbReference type="Gene3D" id="3.30.70.100">
    <property type="match status" value="1"/>
</dbReference>
<comment type="similarity">
    <text evidence="2 17">Belongs to the cation transport ATPase (P-type) (TC 3.A.3) family. Type IB subfamily.</text>
</comment>
<feature type="compositionally biased region" description="Basic and acidic residues" evidence="18">
    <location>
        <begin position="146"/>
        <end position="181"/>
    </location>
</feature>
<dbReference type="PANTHER" id="PTHR48085:SF5">
    <property type="entry name" value="CADMIUM_ZINC-TRANSPORTING ATPASE HMA4-RELATED"/>
    <property type="match status" value="1"/>
</dbReference>
<evidence type="ECO:0000256" key="13">
    <source>
        <dbReference type="ARBA" id="ARBA00023065"/>
    </source>
</evidence>
<dbReference type="InterPro" id="IPR051014">
    <property type="entry name" value="Cation_Transport_ATPase_IB"/>
</dbReference>
<evidence type="ECO:0000313" key="20">
    <source>
        <dbReference type="EMBL" id="MDN4602774.1"/>
    </source>
</evidence>
<feature type="transmembrane region" description="Helical" evidence="17">
    <location>
        <begin position="748"/>
        <end position="770"/>
    </location>
</feature>
<comment type="caution">
    <text evidence="20">The sequence shown here is derived from an EMBL/GenBank/DDBJ whole genome shotgun (WGS) entry which is preliminary data.</text>
</comment>
<dbReference type="InterPro" id="IPR023299">
    <property type="entry name" value="ATPase_P-typ_cyto_dom_N"/>
</dbReference>
<evidence type="ECO:0000256" key="11">
    <source>
        <dbReference type="ARBA" id="ARBA00022967"/>
    </source>
</evidence>
<dbReference type="Pfam" id="PF00403">
    <property type="entry name" value="HMA"/>
    <property type="match status" value="1"/>
</dbReference>
<dbReference type="Pfam" id="PF00702">
    <property type="entry name" value="Hydrolase"/>
    <property type="match status" value="1"/>
</dbReference>
<comment type="subcellular location">
    <subcellularLocation>
        <location evidence="1">Cell membrane</location>
        <topology evidence="1">Multi-pass membrane protein</topology>
    </subcellularLocation>
</comment>
<feature type="region of interest" description="Disordered" evidence="18">
    <location>
        <begin position="101"/>
        <end position="182"/>
    </location>
</feature>
<evidence type="ECO:0000256" key="4">
    <source>
        <dbReference type="ARBA" id="ARBA00022475"/>
    </source>
</evidence>
<dbReference type="NCBIfam" id="TIGR01525">
    <property type="entry name" value="ATPase-IB_hvy"/>
    <property type="match status" value="1"/>
</dbReference>
<protein>
    <recommendedName>
        <fullName evidence="15">Cd(2+)-exporting ATPase</fullName>
        <ecNumber evidence="15">7.2.2.21</ecNumber>
    </recommendedName>
</protein>
<dbReference type="Gene3D" id="3.40.1110.10">
    <property type="entry name" value="Calcium-transporting ATPase, cytoplasmic domain N"/>
    <property type="match status" value="1"/>
</dbReference>
<keyword evidence="7 17" id="KW-0812">Transmembrane</keyword>
<evidence type="ECO:0000313" key="21">
    <source>
        <dbReference type="Proteomes" id="UP001174205"/>
    </source>
</evidence>
<keyword evidence="21" id="KW-1185">Reference proteome</keyword>
<keyword evidence="5" id="KW-0104">Cadmium</keyword>
<evidence type="ECO:0000256" key="1">
    <source>
        <dbReference type="ARBA" id="ARBA00004651"/>
    </source>
</evidence>
<dbReference type="Gene3D" id="2.70.150.10">
    <property type="entry name" value="Calcium-transporting ATPase, cytoplasmic transduction domain A"/>
    <property type="match status" value="1"/>
</dbReference>
<dbReference type="Gene3D" id="3.40.50.1000">
    <property type="entry name" value="HAD superfamily/HAD-like"/>
    <property type="match status" value="1"/>
</dbReference>
<gene>
    <name evidence="20" type="ORF">P5G61_16165</name>
</gene>
<name>A0ABT8JF45_9BACL</name>
<dbReference type="PROSITE" id="PS50846">
    <property type="entry name" value="HMA_2"/>
    <property type="match status" value="1"/>
</dbReference>
<dbReference type="PROSITE" id="PS00154">
    <property type="entry name" value="ATPASE_E1_E2"/>
    <property type="match status" value="1"/>
</dbReference>
<feature type="domain" description="HMA" evidence="19">
    <location>
        <begin position="8"/>
        <end position="76"/>
    </location>
</feature>
<evidence type="ECO:0000256" key="7">
    <source>
        <dbReference type="ARBA" id="ARBA00022692"/>
    </source>
</evidence>
<evidence type="ECO:0000256" key="9">
    <source>
        <dbReference type="ARBA" id="ARBA00022741"/>
    </source>
</evidence>
<keyword evidence="13" id="KW-0406">Ion transport</keyword>
<dbReference type="PROSITE" id="PS01047">
    <property type="entry name" value="HMA_1"/>
    <property type="match status" value="1"/>
</dbReference>
<dbReference type="PRINTS" id="PR00941">
    <property type="entry name" value="CDATPASE"/>
</dbReference>
<dbReference type="NCBIfam" id="TIGR01494">
    <property type="entry name" value="ATPase_P-type"/>
    <property type="match status" value="1"/>
</dbReference>
<keyword evidence="8 17" id="KW-0479">Metal-binding</keyword>
<sequence>MGTGQEQVKRELLLDGLDCANCALKIENGVKKIKGISDCSVNFVTKTLSMHTTSDMDEQVVEEAKRKVLRLEPHIRISEKGKPSQRSRAAADLLKHSNGNVHAHAGSEAHGHEHASSGHDHDGHAHDHDHQHGAHDHAHDHGHHHGIQEQAHDHGSHAGHDHNHADSHDHDAHAGHSHEHGAGQTKVLLARLAAGSILVAAALWSPLEGWAQLALYVVAYLIAGGDIVLQAFKNIIRGQVFDEYFLMSVATIGAFAIGQYPEGVAVMLFYQLGELFQGMAVNRSRKSIQSLMDIRPDYANMLIGAGAETKRVSPDEVRIGDRIVVKAGERVPLDGIVKAGRSMVDTSALTGESVPRELEPGSDVLSGFVNKNGMLTIEVTKTFGESTVSKILDLVQNASSRKAKTEHFISKFARYYTPVVVILAALIALVPPLVLSGATFTDWIYRALVFLVISCPCALVVSIPLGFFGGIGAASRNGILIKGSNYLEALNDVKVVVFDKTGTLTKGVFKVTAIRPEAGRTEDELMELAAIAEAHSNHPIAESIRTAWAKDIRTQGVEDYDEVAGHGIKVGVDGREVLAGNAKWMEQAGISYTTPQTVGTVVHVAESGSYVGHLIIADEVKDDAAAAIQALKKLGIRKTVMLTGDAKAVGEAVGRELGVDEVYAELLPQHKVEQLERLEAAKSPKEKMVFVGDGINDTPVLARADVGVAMGGLGSDAAIEAADVVIMTDEPSRLASAIRIAKRTRTIVWQNIGFALGVKAIFLLLGVFGIATMWEAVFSDVGVTVLAVLNAMRVLRVKDI</sequence>
<evidence type="ECO:0000256" key="3">
    <source>
        <dbReference type="ARBA" id="ARBA00022448"/>
    </source>
</evidence>
<dbReference type="Proteomes" id="UP001174205">
    <property type="component" value="Unassembled WGS sequence"/>
</dbReference>
<evidence type="ECO:0000256" key="12">
    <source>
        <dbReference type="ARBA" id="ARBA00022989"/>
    </source>
</evidence>
<feature type="compositionally biased region" description="Basic and acidic residues" evidence="18">
    <location>
        <begin position="105"/>
        <end position="139"/>
    </location>
</feature>
<dbReference type="RefSeq" id="WP_301247464.1">
    <property type="nucleotide sequence ID" value="NZ_JAROCD010000007.1"/>
</dbReference>
<dbReference type="SFLD" id="SFLDF00027">
    <property type="entry name" value="p-type_atpase"/>
    <property type="match status" value="1"/>
</dbReference>
<dbReference type="InterPro" id="IPR023214">
    <property type="entry name" value="HAD_sf"/>
</dbReference>
<dbReference type="SFLD" id="SFLDG00002">
    <property type="entry name" value="C1.7:_P-type_atpase_like"/>
    <property type="match status" value="1"/>
</dbReference>
<feature type="transmembrane region" description="Helical" evidence="17">
    <location>
        <begin position="415"/>
        <end position="435"/>
    </location>
</feature>
<dbReference type="InterPro" id="IPR008250">
    <property type="entry name" value="ATPase_P-typ_transduc_dom_A_sf"/>
</dbReference>
<dbReference type="PANTHER" id="PTHR48085">
    <property type="entry name" value="CADMIUM/ZINC-TRANSPORTING ATPASE HMA2-RELATED"/>
    <property type="match status" value="1"/>
</dbReference>
<keyword evidence="4 17" id="KW-1003">Cell membrane</keyword>
<keyword evidence="6" id="KW-0597">Phosphoprotein</keyword>
<feature type="transmembrane region" description="Helical" evidence="17">
    <location>
        <begin position="213"/>
        <end position="232"/>
    </location>
</feature>
<dbReference type="InterPro" id="IPR001757">
    <property type="entry name" value="P_typ_ATPase"/>
</dbReference>
<evidence type="ECO:0000256" key="10">
    <source>
        <dbReference type="ARBA" id="ARBA00022840"/>
    </source>
</evidence>
<evidence type="ECO:0000256" key="8">
    <source>
        <dbReference type="ARBA" id="ARBA00022723"/>
    </source>
</evidence>
<dbReference type="SUPFAM" id="SSF81653">
    <property type="entry name" value="Calcium ATPase, transduction domain A"/>
    <property type="match status" value="1"/>
</dbReference>
<dbReference type="PRINTS" id="PR00119">
    <property type="entry name" value="CATATPASE"/>
</dbReference>
<evidence type="ECO:0000259" key="19">
    <source>
        <dbReference type="PROSITE" id="PS50846"/>
    </source>
</evidence>
<comment type="catalytic activity">
    <reaction evidence="16">
        <text>Cd(2+)(in) + ATP + H2O = Cd(2+)(out) + ADP + phosphate + H(+)</text>
        <dbReference type="Rhea" id="RHEA:12132"/>
        <dbReference type="ChEBI" id="CHEBI:15377"/>
        <dbReference type="ChEBI" id="CHEBI:15378"/>
        <dbReference type="ChEBI" id="CHEBI:30616"/>
        <dbReference type="ChEBI" id="CHEBI:43474"/>
        <dbReference type="ChEBI" id="CHEBI:48775"/>
        <dbReference type="ChEBI" id="CHEBI:456216"/>
        <dbReference type="EC" id="7.2.2.21"/>
    </reaction>
</comment>
<keyword evidence="10 17" id="KW-0067">ATP-binding</keyword>
<dbReference type="SUPFAM" id="SSF56784">
    <property type="entry name" value="HAD-like"/>
    <property type="match status" value="1"/>
</dbReference>
<dbReference type="SUPFAM" id="SSF55008">
    <property type="entry name" value="HMA, heavy metal-associated domain"/>
    <property type="match status" value="1"/>
</dbReference>
<feature type="transmembrane region" description="Helical" evidence="17">
    <location>
        <begin position="188"/>
        <end position="207"/>
    </location>
</feature>
<dbReference type="Pfam" id="PF00122">
    <property type="entry name" value="E1-E2_ATPase"/>
    <property type="match status" value="1"/>
</dbReference>
<dbReference type="EMBL" id="JAROCD010000007">
    <property type="protein sequence ID" value="MDN4602774.1"/>
    <property type="molecule type" value="Genomic_DNA"/>
</dbReference>
<dbReference type="InterPro" id="IPR006121">
    <property type="entry name" value="HMA_dom"/>
</dbReference>
<accession>A0ABT8JF45</accession>
<keyword evidence="9 17" id="KW-0547">Nucleotide-binding</keyword>
<evidence type="ECO:0000256" key="2">
    <source>
        <dbReference type="ARBA" id="ARBA00006024"/>
    </source>
</evidence>
<feature type="transmembrane region" description="Helical" evidence="17">
    <location>
        <begin position="447"/>
        <end position="474"/>
    </location>
</feature>
<keyword evidence="11" id="KW-1278">Translocase</keyword>
<dbReference type="CDD" id="cd00371">
    <property type="entry name" value="HMA"/>
    <property type="match status" value="1"/>
</dbReference>
<evidence type="ECO:0000256" key="14">
    <source>
        <dbReference type="ARBA" id="ARBA00023136"/>
    </source>
</evidence>
<dbReference type="InterPro" id="IPR044492">
    <property type="entry name" value="P_typ_ATPase_HD_dom"/>
</dbReference>